<comment type="caution">
    <text evidence="9">The sequence shown here is derived from an EMBL/GenBank/DDBJ whole genome shotgun (WGS) entry which is preliminary data.</text>
</comment>
<keyword evidence="10" id="KW-1185">Reference proteome</keyword>
<feature type="transmembrane region" description="Helical" evidence="7">
    <location>
        <begin position="206"/>
        <end position="230"/>
    </location>
</feature>
<dbReference type="GO" id="GO:0055085">
    <property type="term" value="P:transmembrane transport"/>
    <property type="evidence" value="ECO:0007669"/>
    <property type="project" value="InterPro"/>
</dbReference>
<dbReference type="Pfam" id="PF00528">
    <property type="entry name" value="BPD_transp_1"/>
    <property type="match status" value="1"/>
</dbReference>
<evidence type="ECO:0000256" key="2">
    <source>
        <dbReference type="ARBA" id="ARBA00022448"/>
    </source>
</evidence>
<dbReference type="CDD" id="cd06261">
    <property type="entry name" value="TM_PBP2"/>
    <property type="match status" value="1"/>
</dbReference>
<feature type="transmembrane region" description="Helical" evidence="7">
    <location>
        <begin position="109"/>
        <end position="129"/>
    </location>
</feature>
<comment type="similarity">
    <text evidence="7">Belongs to the binding-protein-dependent transport system permease family.</text>
</comment>
<sequence length="295" mass="33083">MESSPAMRPKRITFLIYLLPSVILFAFMVLVPVILAVRYSFFNWSGGPKMEFIGLDNYMTLIKDSYFWNAFLKNLLIVFFSVFGQIGIAFVISIFLMSKVVKWKGFHRTVIFIPVVLSSVVIGFLWGMIFNQDAGMLNWLLSSVGLESWIRPWLDDPNIVMFSVTVPIVWQYIGFYLIIFLAAMQSINSEVYEMAELDGATGFKKMLYITFPLLSDTIKIAIMLCIAGNMKAFDSIFVMTGGGPGSSSTVMAQYAYDTSFKSFKLGYGSTISVGIMILSVGLIVISRLIGGKKRD</sequence>
<dbReference type="OrthoDB" id="9809173at2"/>
<reference evidence="9 10" key="1">
    <citation type="submission" date="2016-03" db="EMBL/GenBank/DDBJ databases">
        <title>Draft genome sequence of Paenibacillus glacialis DSM 22343.</title>
        <authorList>
            <person name="Shin S.-K."/>
            <person name="Yi H."/>
        </authorList>
    </citation>
    <scope>NUCLEOTIDE SEQUENCE [LARGE SCALE GENOMIC DNA]</scope>
    <source>
        <strain evidence="9 10">DSM 22343</strain>
    </source>
</reference>
<gene>
    <name evidence="9" type="ORF">PGLA_26155</name>
</gene>
<dbReference type="PANTHER" id="PTHR30193">
    <property type="entry name" value="ABC TRANSPORTER PERMEASE PROTEIN"/>
    <property type="match status" value="1"/>
</dbReference>
<evidence type="ECO:0000313" key="9">
    <source>
        <dbReference type="EMBL" id="OAB32965.1"/>
    </source>
</evidence>
<keyword evidence="2 7" id="KW-0813">Transport</keyword>
<dbReference type="STRING" id="494026.PGLA_26155"/>
<dbReference type="PANTHER" id="PTHR30193:SF37">
    <property type="entry name" value="INNER MEMBRANE ABC TRANSPORTER PERMEASE PROTEIN YCJO"/>
    <property type="match status" value="1"/>
</dbReference>
<organism evidence="9 10">
    <name type="scientific">Paenibacillus glacialis</name>
    <dbReference type="NCBI Taxonomy" id="494026"/>
    <lineage>
        <taxon>Bacteria</taxon>
        <taxon>Bacillati</taxon>
        <taxon>Bacillota</taxon>
        <taxon>Bacilli</taxon>
        <taxon>Bacillales</taxon>
        <taxon>Paenibacillaceae</taxon>
        <taxon>Paenibacillus</taxon>
    </lineage>
</organism>
<evidence type="ECO:0000259" key="8">
    <source>
        <dbReference type="PROSITE" id="PS50928"/>
    </source>
</evidence>
<dbReference type="Proteomes" id="UP000076967">
    <property type="component" value="Unassembled WGS sequence"/>
</dbReference>
<keyword evidence="3" id="KW-1003">Cell membrane</keyword>
<feature type="transmembrane region" description="Helical" evidence="7">
    <location>
        <begin position="12"/>
        <end position="41"/>
    </location>
</feature>
<comment type="subcellular location">
    <subcellularLocation>
        <location evidence="1 7">Cell membrane</location>
        <topology evidence="1 7">Multi-pass membrane protein</topology>
    </subcellularLocation>
</comment>
<keyword evidence="5 7" id="KW-1133">Transmembrane helix</keyword>
<evidence type="ECO:0000256" key="7">
    <source>
        <dbReference type="RuleBase" id="RU363032"/>
    </source>
</evidence>
<dbReference type="PROSITE" id="PS50928">
    <property type="entry name" value="ABC_TM1"/>
    <property type="match status" value="1"/>
</dbReference>
<evidence type="ECO:0000256" key="6">
    <source>
        <dbReference type="ARBA" id="ARBA00023136"/>
    </source>
</evidence>
<feature type="transmembrane region" description="Helical" evidence="7">
    <location>
        <begin position="265"/>
        <end position="289"/>
    </location>
</feature>
<dbReference type="AlphaFoldDB" id="A0A168C1J6"/>
<dbReference type="EMBL" id="LVJH01000074">
    <property type="protein sequence ID" value="OAB32965.1"/>
    <property type="molecule type" value="Genomic_DNA"/>
</dbReference>
<feature type="transmembrane region" description="Helical" evidence="7">
    <location>
        <begin position="75"/>
        <end position="97"/>
    </location>
</feature>
<feature type="domain" description="ABC transmembrane type-1" evidence="8">
    <location>
        <begin position="71"/>
        <end position="286"/>
    </location>
</feature>
<keyword evidence="6 7" id="KW-0472">Membrane</keyword>
<accession>A0A168C1J6</accession>
<evidence type="ECO:0000256" key="4">
    <source>
        <dbReference type="ARBA" id="ARBA00022692"/>
    </source>
</evidence>
<evidence type="ECO:0000256" key="5">
    <source>
        <dbReference type="ARBA" id="ARBA00022989"/>
    </source>
</evidence>
<evidence type="ECO:0000256" key="3">
    <source>
        <dbReference type="ARBA" id="ARBA00022475"/>
    </source>
</evidence>
<proteinExistence type="inferred from homology"/>
<dbReference type="InterPro" id="IPR051393">
    <property type="entry name" value="ABC_transporter_permease"/>
</dbReference>
<evidence type="ECO:0000313" key="10">
    <source>
        <dbReference type="Proteomes" id="UP000076967"/>
    </source>
</evidence>
<dbReference type="Gene3D" id="1.10.3720.10">
    <property type="entry name" value="MetI-like"/>
    <property type="match status" value="1"/>
</dbReference>
<dbReference type="GO" id="GO:0005886">
    <property type="term" value="C:plasma membrane"/>
    <property type="evidence" value="ECO:0007669"/>
    <property type="project" value="UniProtKB-SubCell"/>
</dbReference>
<keyword evidence="4 7" id="KW-0812">Transmembrane</keyword>
<dbReference type="InterPro" id="IPR000515">
    <property type="entry name" value="MetI-like"/>
</dbReference>
<feature type="transmembrane region" description="Helical" evidence="7">
    <location>
        <begin position="159"/>
        <end position="185"/>
    </location>
</feature>
<protein>
    <submittedName>
        <fullName evidence="9">ABC transporter permease</fullName>
    </submittedName>
</protein>
<dbReference type="InterPro" id="IPR035906">
    <property type="entry name" value="MetI-like_sf"/>
</dbReference>
<evidence type="ECO:0000256" key="1">
    <source>
        <dbReference type="ARBA" id="ARBA00004651"/>
    </source>
</evidence>
<name>A0A168C1J6_9BACL</name>
<dbReference type="SUPFAM" id="SSF161098">
    <property type="entry name" value="MetI-like"/>
    <property type="match status" value="1"/>
</dbReference>